<feature type="non-terminal residue" evidence="1">
    <location>
        <position position="1"/>
    </location>
</feature>
<evidence type="ECO:0000313" key="2">
    <source>
        <dbReference type="Proteomes" id="UP001186974"/>
    </source>
</evidence>
<comment type="caution">
    <text evidence="1">The sequence shown here is derived from an EMBL/GenBank/DDBJ whole genome shotgun (WGS) entry which is preliminary data.</text>
</comment>
<name>A0ACC3DSI0_9PEZI</name>
<gene>
    <name evidence="1" type="ORF">LTS18_004056</name>
</gene>
<proteinExistence type="predicted"/>
<reference evidence="1" key="1">
    <citation type="submission" date="2024-09" db="EMBL/GenBank/DDBJ databases">
        <title>Black Yeasts Isolated from many extreme environments.</title>
        <authorList>
            <person name="Coleine C."/>
            <person name="Stajich J.E."/>
            <person name="Selbmann L."/>
        </authorList>
    </citation>
    <scope>NUCLEOTIDE SEQUENCE</scope>
    <source>
        <strain evidence="1">CCFEE 5737</strain>
    </source>
</reference>
<organism evidence="1 2">
    <name type="scientific">Coniosporium uncinatum</name>
    <dbReference type="NCBI Taxonomy" id="93489"/>
    <lineage>
        <taxon>Eukaryota</taxon>
        <taxon>Fungi</taxon>
        <taxon>Dikarya</taxon>
        <taxon>Ascomycota</taxon>
        <taxon>Pezizomycotina</taxon>
        <taxon>Dothideomycetes</taxon>
        <taxon>Dothideomycetes incertae sedis</taxon>
        <taxon>Coniosporium</taxon>
    </lineage>
</organism>
<dbReference type="EMBL" id="JAWDJW010000957">
    <property type="protein sequence ID" value="KAK3079725.1"/>
    <property type="molecule type" value="Genomic_DNA"/>
</dbReference>
<sequence length="440" mass="46176">PTNCCKAAAPDLPRLAEAQSSTPDLSADIGPPAPVEKDSIRSASSSRTRPPLPPKEQRVSRGSMLQLVSTNPDLLGPIGYGQNGVQKKRKKYQGPLFQQFASLKHWFKESAKRTKSPNAKQKGFSPPRQALSTKPIAHDLRRISTAGPIANRQSGSHPRPSLRTSQTFPARPRLSTNVSTGSITTSRARLAHSPAPLTPHSSYRRSSVGLRGRKSTSSSVSSIRSIHHVHSHSKASSTSSASASVASPSHSTSGKMARSPHSSSTVKVLPATPTTSTFPSNIRVVRNGSISGGVGGFGGGTGSVGPGEAGAAFSCLPPPSPGLIFAKRKRSPFKGPMLLGMGLQHHHGGGVQGHGSHRRDREGSRSGSLQGRKSGELVIEEEDEGEEGEDGLGGMMEEGDVDEEEIEEVDGFSPIEGPGVFVEIREEAVDSAGEDVSGKG</sequence>
<evidence type="ECO:0000313" key="1">
    <source>
        <dbReference type="EMBL" id="KAK3079725.1"/>
    </source>
</evidence>
<protein>
    <submittedName>
        <fullName evidence="1">Uncharacterized protein</fullName>
    </submittedName>
</protein>
<dbReference type="Proteomes" id="UP001186974">
    <property type="component" value="Unassembled WGS sequence"/>
</dbReference>
<keyword evidence="2" id="KW-1185">Reference proteome</keyword>
<accession>A0ACC3DSI0</accession>